<organism evidence="4 5">
    <name type="scientific">Natronosalvus hydrolyticus</name>
    <dbReference type="NCBI Taxonomy" id="2979988"/>
    <lineage>
        <taxon>Archaea</taxon>
        <taxon>Methanobacteriati</taxon>
        <taxon>Methanobacteriota</taxon>
        <taxon>Stenosarchaea group</taxon>
        <taxon>Halobacteria</taxon>
        <taxon>Halobacteriales</taxon>
        <taxon>Natrialbaceae</taxon>
        <taxon>Natronosalvus</taxon>
    </lineage>
</organism>
<dbReference type="InterPro" id="IPR003018">
    <property type="entry name" value="GAF"/>
</dbReference>
<dbReference type="SMART" id="SM00065">
    <property type="entry name" value="GAF"/>
    <property type="match status" value="2"/>
</dbReference>
<dbReference type="InterPro" id="IPR031803">
    <property type="entry name" value="BAT_GAF/HTH-assoc"/>
</dbReference>
<dbReference type="Gene3D" id="1.10.10.10">
    <property type="entry name" value="Winged helix-like DNA-binding domain superfamily/Winged helix DNA-binding domain"/>
    <property type="match status" value="1"/>
</dbReference>
<evidence type="ECO:0000256" key="1">
    <source>
        <dbReference type="ARBA" id="ARBA00023015"/>
    </source>
</evidence>
<dbReference type="InterPro" id="IPR035965">
    <property type="entry name" value="PAS-like_dom_sf"/>
</dbReference>
<dbReference type="EMBL" id="JAOPJZ010000023">
    <property type="protein sequence ID" value="MCU4753819.1"/>
    <property type="molecule type" value="Genomic_DNA"/>
</dbReference>
<dbReference type="SUPFAM" id="SSF55785">
    <property type="entry name" value="PYP-like sensor domain (PAS domain)"/>
    <property type="match status" value="1"/>
</dbReference>
<feature type="domain" description="PAS" evidence="3">
    <location>
        <begin position="7"/>
        <end position="77"/>
    </location>
</feature>
<dbReference type="CDD" id="cd00130">
    <property type="entry name" value="PAS"/>
    <property type="match status" value="1"/>
</dbReference>
<evidence type="ECO:0000313" key="4">
    <source>
        <dbReference type="EMBL" id="MCU4753819.1"/>
    </source>
</evidence>
<dbReference type="GO" id="GO:0006355">
    <property type="term" value="P:regulation of DNA-templated transcription"/>
    <property type="evidence" value="ECO:0007669"/>
    <property type="project" value="InterPro"/>
</dbReference>
<dbReference type="Pfam" id="PF15915">
    <property type="entry name" value="BAT"/>
    <property type="match status" value="1"/>
</dbReference>
<dbReference type="PANTHER" id="PTHR34236:SF1">
    <property type="entry name" value="DIMETHYL SULFOXIDE REDUCTASE TRANSCRIPTIONAL ACTIVATOR"/>
    <property type="match status" value="1"/>
</dbReference>
<accession>A0AAP3E943</accession>
<evidence type="ECO:0000313" key="5">
    <source>
        <dbReference type="Proteomes" id="UP001321047"/>
    </source>
</evidence>
<reference evidence="4 5" key="1">
    <citation type="submission" date="2022-09" db="EMBL/GenBank/DDBJ databases">
        <title>Enrichment on poylsaccharides allowed isolation of novel metabolic and taxonomic groups of Haloarchaea.</title>
        <authorList>
            <person name="Sorokin D.Y."/>
            <person name="Elcheninov A.G."/>
            <person name="Khizhniak T.V."/>
            <person name="Kolganova T.V."/>
            <person name="Kublanov I.V."/>
        </authorList>
    </citation>
    <scope>NUCLEOTIDE SEQUENCE [LARGE SCALE GENOMIC DNA]</scope>
    <source>
        <strain evidence="4 5">AArc-curdl1</strain>
    </source>
</reference>
<dbReference type="AlphaFoldDB" id="A0AAP3E943"/>
<dbReference type="Gene3D" id="3.30.450.20">
    <property type="entry name" value="PAS domain"/>
    <property type="match status" value="1"/>
</dbReference>
<sequence length="698" mass="78318">MSSAPHPQKHFEAIAHCAEDGILTISGERIIQYANPAIEQIFGYPSDELVGEQVDILLTDEQAIEVAEWVDQYLATGEKTLDWSNLTLHGEHRDGHDIPLRLSFSDYEQDGTTYFTSIVHDRTEQQKREARLAGLNYLAQELADAESREDVCESSVRAAHDILEYSIAVVEIYDQETGQLEPCSWTDEVDEITDGGRMFGSGRSVLWDVFVSQDGGIVTDLADELDTDENTVLIEKAIIYPIGPHGVLLVGEEDGISDEDANVTRILAGNAYSALERIGREETLREQKNQLQEKATSLDRVSRINTVIRDLTDVLTQAASRDEMLSEVCSRLVVSSPYRFVWFGIIDPASDKIIPETEAGVANGYLEDIAITGGSDKLGQEPARRAAKTRVPQVQNNIYQDPPFEPWQQEAIQRGYRASVSVPVIHQDTLYGVLNLYAGEANVFDKMEVTVLEELGETIGYALNADERKRAFTSQRSVELVFEITDQRDGILGMPVERNSQFELENLVERRDGSVTMFFAAPGIDPSEFVASAKKSDEIREIRLLTKRDDECLFECSLAPSTIWAQLLQRGSVVHDAVTTEHSTRIKIRIPQTADPRSYDALLEAHYGNAELVARRERDEPVITPEEFESKFRKRLTDRQDEVLQTAYYAGYFEWPREIKSSELADILGIAQPTVSRHLRSSERKLLSMVYDDSSGPG</sequence>
<name>A0AAP3E943_9EURY</name>
<dbReference type="InterPro" id="IPR007050">
    <property type="entry name" value="HTH_bacterioopsin"/>
</dbReference>
<dbReference type="Gene3D" id="3.30.450.40">
    <property type="match status" value="2"/>
</dbReference>
<dbReference type="NCBIfam" id="TIGR00229">
    <property type="entry name" value="sensory_box"/>
    <property type="match status" value="1"/>
</dbReference>
<proteinExistence type="predicted"/>
<dbReference type="Proteomes" id="UP001321047">
    <property type="component" value="Unassembled WGS sequence"/>
</dbReference>
<dbReference type="InterPro" id="IPR029016">
    <property type="entry name" value="GAF-like_dom_sf"/>
</dbReference>
<gene>
    <name evidence="4" type="ORF">OB919_17840</name>
</gene>
<keyword evidence="5" id="KW-1185">Reference proteome</keyword>
<evidence type="ECO:0000256" key="2">
    <source>
        <dbReference type="ARBA" id="ARBA00023163"/>
    </source>
</evidence>
<evidence type="ECO:0000259" key="3">
    <source>
        <dbReference type="PROSITE" id="PS50112"/>
    </source>
</evidence>
<dbReference type="SUPFAM" id="SSF55781">
    <property type="entry name" value="GAF domain-like"/>
    <property type="match status" value="2"/>
</dbReference>
<keyword evidence="2" id="KW-0804">Transcription</keyword>
<comment type="caution">
    <text evidence="4">The sequence shown here is derived from an EMBL/GenBank/DDBJ whole genome shotgun (WGS) entry which is preliminary data.</text>
</comment>
<dbReference type="RefSeq" id="WP_342810126.1">
    <property type="nucleotide sequence ID" value="NZ_JAOPJZ010000023.1"/>
</dbReference>
<dbReference type="PROSITE" id="PS50112">
    <property type="entry name" value="PAS"/>
    <property type="match status" value="1"/>
</dbReference>
<dbReference type="Pfam" id="PF13426">
    <property type="entry name" value="PAS_9"/>
    <property type="match status" value="1"/>
</dbReference>
<keyword evidence="1" id="KW-0805">Transcription regulation</keyword>
<dbReference type="Pfam" id="PF13185">
    <property type="entry name" value="GAF_2"/>
    <property type="match status" value="1"/>
</dbReference>
<dbReference type="SMART" id="SM00091">
    <property type="entry name" value="PAS"/>
    <property type="match status" value="1"/>
</dbReference>
<dbReference type="PANTHER" id="PTHR34236">
    <property type="entry name" value="DIMETHYL SULFOXIDE REDUCTASE TRANSCRIPTIONAL ACTIVATOR"/>
    <property type="match status" value="1"/>
</dbReference>
<dbReference type="InterPro" id="IPR036388">
    <property type="entry name" value="WH-like_DNA-bd_sf"/>
</dbReference>
<protein>
    <submittedName>
        <fullName evidence="4">GAF domain-containing protein</fullName>
    </submittedName>
</protein>
<dbReference type="InterPro" id="IPR000014">
    <property type="entry name" value="PAS"/>
</dbReference>
<dbReference type="Pfam" id="PF04967">
    <property type="entry name" value="HTH_10"/>
    <property type="match status" value="1"/>
</dbReference>